<evidence type="ECO:0000313" key="3">
    <source>
        <dbReference type="Proteomes" id="UP000326396"/>
    </source>
</evidence>
<organism evidence="2 3">
    <name type="scientific">Mikania micrantha</name>
    <name type="common">bitter vine</name>
    <dbReference type="NCBI Taxonomy" id="192012"/>
    <lineage>
        <taxon>Eukaryota</taxon>
        <taxon>Viridiplantae</taxon>
        <taxon>Streptophyta</taxon>
        <taxon>Embryophyta</taxon>
        <taxon>Tracheophyta</taxon>
        <taxon>Spermatophyta</taxon>
        <taxon>Magnoliopsida</taxon>
        <taxon>eudicotyledons</taxon>
        <taxon>Gunneridae</taxon>
        <taxon>Pentapetalae</taxon>
        <taxon>asterids</taxon>
        <taxon>campanulids</taxon>
        <taxon>Asterales</taxon>
        <taxon>Asteraceae</taxon>
        <taxon>Asteroideae</taxon>
        <taxon>Heliantheae alliance</taxon>
        <taxon>Eupatorieae</taxon>
        <taxon>Mikania</taxon>
    </lineage>
</organism>
<evidence type="ECO:0000256" key="1">
    <source>
        <dbReference type="SAM" id="MobiDB-lite"/>
    </source>
</evidence>
<dbReference type="AlphaFoldDB" id="A0A5N6LTS2"/>
<evidence type="ECO:0000313" key="2">
    <source>
        <dbReference type="EMBL" id="KAD2804890.1"/>
    </source>
</evidence>
<protein>
    <submittedName>
        <fullName evidence="2">Uncharacterized protein</fullName>
    </submittedName>
</protein>
<dbReference type="OrthoDB" id="8062037at2759"/>
<reference evidence="2 3" key="1">
    <citation type="submission" date="2019-05" db="EMBL/GenBank/DDBJ databases">
        <title>Mikania micrantha, genome provides insights into the molecular mechanism of rapid growth.</title>
        <authorList>
            <person name="Liu B."/>
        </authorList>
    </citation>
    <scope>NUCLEOTIDE SEQUENCE [LARGE SCALE GENOMIC DNA]</scope>
    <source>
        <strain evidence="2">NLD-2019</strain>
        <tissue evidence="2">Leaf</tissue>
    </source>
</reference>
<gene>
    <name evidence="2" type="ORF">E3N88_38267</name>
</gene>
<dbReference type="Proteomes" id="UP000326396">
    <property type="component" value="Linkage Group LG8"/>
</dbReference>
<comment type="caution">
    <text evidence="2">The sequence shown here is derived from an EMBL/GenBank/DDBJ whole genome shotgun (WGS) entry which is preliminary data.</text>
</comment>
<sequence length="230" mass="26246">MPSYASHCYQPTTHCANCSAPVPQEQNVVPYAASYHGRILHSMIVNRLEVDAWAESSVDTNASGHNPSIRGNLASSSPNPHHVQPARDGCSYHYQRVTPFNRNDAPNGVNSSTNELHFLQMITLPDIHGERGSGYRVRRPWIAVWRPQPLVDMMDSSNGFVHETVTVEHQSFYHEATNFPEPYQDMRLDIDSMSYEVCLLLLYRYFLTIRSVSSWLTHKYGSFYKLMPVE</sequence>
<accession>A0A5N6LTS2</accession>
<feature type="region of interest" description="Disordered" evidence="1">
    <location>
        <begin position="58"/>
        <end position="87"/>
    </location>
</feature>
<proteinExistence type="predicted"/>
<name>A0A5N6LTS2_9ASTR</name>
<keyword evidence="3" id="KW-1185">Reference proteome</keyword>
<dbReference type="EMBL" id="SZYD01000018">
    <property type="protein sequence ID" value="KAD2804890.1"/>
    <property type="molecule type" value="Genomic_DNA"/>
</dbReference>